<dbReference type="NCBIfam" id="TIGR04129">
    <property type="entry name" value="CxxH_BA5709"/>
    <property type="match status" value="1"/>
</dbReference>
<sequence length="52" mass="6367">MEEEKSKYFCEEHLDRAFDDYLVDNEEFPDVIEVTEHKCDYCEKQAKYKLGR</sequence>
<reference evidence="1 2" key="1">
    <citation type="submission" date="2012-01" db="EMBL/GenBank/DDBJ databases">
        <title>Complete sequence of chromosome of Clostridium pasteurianum BC1.</title>
        <authorList>
            <consortium name="US DOE Joint Genome Institute"/>
            <person name="Lucas S."/>
            <person name="Han J."/>
            <person name="Lapidus A."/>
            <person name="Cheng J.-F."/>
            <person name="Goodwin L."/>
            <person name="Pitluck S."/>
            <person name="Peters L."/>
            <person name="Mikhailova N."/>
            <person name="Teshima H."/>
            <person name="Detter J.C."/>
            <person name="Han C."/>
            <person name="Tapia R."/>
            <person name="Land M."/>
            <person name="Hauser L."/>
            <person name="Kyrpides N."/>
            <person name="Ivanova N."/>
            <person name="Pagani I."/>
            <person name="Dunn J."/>
            <person name="Taghavi S."/>
            <person name="Francis A."/>
            <person name="van der Lelie D."/>
            <person name="Woyke T."/>
        </authorList>
    </citation>
    <scope>NUCLEOTIDE SEQUENCE [LARGE SCALE GENOMIC DNA]</scope>
    <source>
        <strain evidence="1 2">BC1</strain>
    </source>
</reference>
<evidence type="ECO:0008006" key="3">
    <source>
        <dbReference type="Google" id="ProtNLM"/>
    </source>
</evidence>
<dbReference type="InterPro" id="IPR025626">
    <property type="entry name" value="YyzF"/>
</dbReference>
<dbReference type="OrthoDB" id="1652387at2"/>
<proteinExistence type="predicted"/>
<dbReference type="PATRIC" id="fig|86416.3.peg.4772"/>
<dbReference type="AlphaFoldDB" id="R4K8G4"/>
<accession>R4K8G4</accession>
<dbReference type="Pfam" id="PF14116">
    <property type="entry name" value="YyzF"/>
    <property type="match status" value="1"/>
</dbReference>
<gene>
    <name evidence="1" type="ORF">Clopa_4779</name>
</gene>
<evidence type="ECO:0000313" key="1">
    <source>
        <dbReference type="EMBL" id="AGK99462.1"/>
    </source>
</evidence>
<dbReference type="RefSeq" id="WP_015617728.1">
    <property type="nucleotide sequence ID" value="NC_021182.1"/>
</dbReference>
<dbReference type="EMBL" id="CP003261">
    <property type="protein sequence ID" value="AGK99462.1"/>
    <property type="molecule type" value="Genomic_DNA"/>
</dbReference>
<dbReference type="HOGENOM" id="CLU_191190_2_0_9"/>
<dbReference type="KEGG" id="cpas:Clopa_4779"/>
<keyword evidence="2" id="KW-1185">Reference proteome</keyword>
<organism evidence="1 2">
    <name type="scientific">Clostridium pasteurianum BC1</name>
    <dbReference type="NCBI Taxonomy" id="86416"/>
    <lineage>
        <taxon>Bacteria</taxon>
        <taxon>Bacillati</taxon>
        <taxon>Bacillota</taxon>
        <taxon>Clostridia</taxon>
        <taxon>Eubacteriales</taxon>
        <taxon>Clostridiaceae</taxon>
        <taxon>Clostridium</taxon>
    </lineage>
</organism>
<evidence type="ECO:0000313" key="2">
    <source>
        <dbReference type="Proteomes" id="UP000013523"/>
    </source>
</evidence>
<name>R4K8G4_CLOPA</name>
<protein>
    <recommendedName>
        <fullName evidence="3">CxxH/CxxC protein, BA_5709 family</fullName>
    </recommendedName>
</protein>
<dbReference type="Proteomes" id="UP000013523">
    <property type="component" value="Chromosome"/>
</dbReference>
<dbReference type="STRING" id="86416.Clopa_4779"/>
<dbReference type="eggNOG" id="ENOG5032592">
    <property type="taxonomic scope" value="Bacteria"/>
</dbReference>